<dbReference type="EMBL" id="QEYD01000013">
    <property type="protein sequence ID" value="PWE27081.1"/>
    <property type="molecule type" value="Genomic_DNA"/>
</dbReference>
<dbReference type="OrthoDB" id="9790554at2"/>
<protein>
    <submittedName>
        <fullName evidence="3">Arsenate reductase (Glutaredoxin)</fullName>
    </submittedName>
</protein>
<reference evidence="3 4" key="1">
    <citation type="submission" date="2018-05" db="EMBL/GenBank/DDBJ databases">
        <title>Pararhodobacter marina sp. nov., isolated from deep-sea water of the Indian Ocean.</title>
        <authorList>
            <person name="Lai Q.Sr."/>
            <person name="Liu X."/>
            <person name="Shao Z."/>
        </authorList>
    </citation>
    <scope>NUCLEOTIDE SEQUENCE [LARGE SCALE GENOMIC DNA]</scope>
    <source>
        <strain evidence="3 4">CIC4N-9</strain>
    </source>
</reference>
<comment type="similarity">
    <text evidence="1 2">Belongs to the ArsC family.</text>
</comment>
<comment type="caution">
    <text evidence="3">The sequence shown here is derived from an EMBL/GenBank/DDBJ whole genome shotgun (WGS) entry which is preliminary data.</text>
</comment>
<dbReference type="RefSeq" id="WP_109534929.1">
    <property type="nucleotide sequence ID" value="NZ_QEYD01000013.1"/>
</dbReference>
<dbReference type="PANTHER" id="PTHR30041">
    <property type="entry name" value="ARSENATE REDUCTASE"/>
    <property type="match status" value="1"/>
</dbReference>
<dbReference type="SUPFAM" id="SSF52833">
    <property type="entry name" value="Thioredoxin-like"/>
    <property type="match status" value="1"/>
</dbReference>
<organism evidence="3 4">
    <name type="scientific">Pararhodobacter marinus</name>
    <dbReference type="NCBI Taxonomy" id="2184063"/>
    <lineage>
        <taxon>Bacteria</taxon>
        <taxon>Pseudomonadati</taxon>
        <taxon>Pseudomonadota</taxon>
        <taxon>Alphaproteobacteria</taxon>
        <taxon>Rhodobacterales</taxon>
        <taxon>Paracoccaceae</taxon>
        <taxon>Pararhodobacter</taxon>
    </lineage>
</organism>
<keyword evidence="4" id="KW-1185">Reference proteome</keyword>
<dbReference type="PROSITE" id="PS51353">
    <property type="entry name" value="ARSC"/>
    <property type="match status" value="1"/>
</dbReference>
<evidence type="ECO:0000313" key="3">
    <source>
        <dbReference type="EMBL" id="PWE27081.1"/>
    </source>
</evidence>
<accession>A0A2U2C5H0</accession>
<dbReference type="GeneID" id="94366977"/>
<dbReference type="Proteomes" id="UP000244940">
    <property type="component" value="Unassembled WGS sequence"/>
</dbReference>
<evidence type="ECO:0000313" key="4">
    <source>
        <dbReference type="Proteomes" id="UP000244940"/>
    </source>
</evidence>
<sequence>MAVEIWHNPRCSKSRQAMTYLEEKGITPEVRLYLKDRPSREEIREMLDALDLPATALLRKEGAALKTEVESVIINAMAADSSLIERPVIRNGSRAVIGRPTEKIDEIL</sequence>
<dbReference type="InterPro" id="IPR036249">
    <property type="entry name" value="Thioredoxin-like_sf"/>
</dbReference>
<name>A0A2U2C5H0_9RHOB</name>
<proteinExistence type="inferred from homology"/>
<gene>
    <name evidence="3" type="ORF">C4N9_18950</name>
</gene>
<dbReference type="Gene3D" id="3.40.30.10">
    <property type="entry name" value="Glutaredoxin"/>
    <property type="match status" value="1"/>
</dbReference>
<dbReference type="AlphaFoldDB" id="A0A2U2C5H0"/>
<dbReference type="Pfam" id="PF03960">
    <property type="entry name" value="ArsC"/>
    <property type="match status" value="1"/>
</dbReference>
<dbReference type="PANTHER" id="PTHR30041:SF4">
    <property type="entry name" value="ARSENATE REDUCTASE"/>
    <property type="match status" value="1"/>
</dbReference>
<dbReference type="InterPro" id="IPR006660">
    <property type="entry name" value="Arsenate_reductase-like"/>
</dbReference>
<evidence type="ECO:0000256" key="2">
    <source>
        <dbReference type="PROSITE-ProRule" id="PRU01282"/>
    </source>
</evidence>
<evidence type="ECO:0000256" key="1">
    <source>
        <dbReference type="ARBA" id="ARBA00007198"/>
    </source>
</evidence>